<organism evidence="2 3">
    <name type="scientific">Chironomus riparius</name>
    <dbReference type="NCBI Taxonomy" id="315576"/>
    <lineage>
        <taxon>Eukaryota</taxon>
        <taxon>Metazoa</taxon>
        <taxon>Ecdysozoa</taxon>
        <taxon>Arthropoda</taxon>
        <taxon>Hexapoda</taxon>
        <taxon>Insecta</taxon>
        <taxon>Pterygota</taxon>
        <taxon>Neoptera</taxon>
        <taxon>Endopterygota</taxon>
        <taxon>Diptera</taxon>
        <taxon>Nematocera</taxon>
        <taxon>Chironomoidea</taxon>
        <taxon>Chironomidae</taxon>
        <taxon>Chironominae</taxon>
        <taxon>Chironomus</taxon>
    </lineage>
</organism>
<reference evidence="2" key="1">
    <citation type="submission" date="2022-01" db="EMBL/GenBank/DDBJ databases">
        <authorList>
            <person name="King R."/>
        </authorList>
    </citation>
    <scope>NUCLEOTIDE SEQUENCE</scope>
</reference>
<feature type="signal peptide" evidence="1">
    <location>
        <begin position="1"/>
        <end position="19"/>
    </location>
</feature>
<accession>A0A9N9RZH3</accession>
<keyword evidence="1" id="KW-0732">Signal</keyword>
<feature type="chain" id="PRO_5040242427" evidence="1">
    <location>
        <begin position="20"/>
        <end position="88"/>
    </location>
</feature>
<sequence>MRICHFFWVVSIFNVFVTGKYVKIDVYEKVSQSTGFLDKIKQYDGLIKLLQKIRNDLDFGIEDAWRNAKPTYKGCEPLKTSRHSVQCD</sequence>
<gene>
    <name evidence="2" type="ORF">CHIRRI_LOCUS10773</name>
</gene>
<evidence type="ECO:0000256" key="1">
    <source>
        <dbReference type="SAM" id="SignalP"/>
    </source>
</evidence>
<dbReference type="AlphaFoldDB" id="A0A9N9RZH3"/>
<dbReference type="OrthoDB" id="10424551at2759"/>
<reference evidence="2" key="2">
    <citation type="submission" date="2022-10" db="EMBL/GenBank/DDBJ databases">
        <authorList>
            <consortium name="ENA_rothamsted_submissions"/>
            <consortium name="culmorum"/>
            <person name="King R."/>
        </authorList>
    </citation>
    <scope>NUCLEOTIDE SEQUENCE</scope>
</reference>
<protein>
    <submittedName>
        <fullName evidence="2">Uncharacterized protein</fullName>
    </submittedName>
</protein>
<dbReference type="Proteomes" id="UP001153620">
    <property type="component" value="Chromosome 3"/>
</dbReference>
<evidence type="ECO:0000313" key="3">
    <source>
        <dbReference type="Proteomes" id="UP001153620"/>
    </source>
</evidence>
<dbReference type="EMBL" id="OU895879">
    <property type="protein sequence ID" value="CAG9807927.1"/>
    <property type="molecule type" value="Genomic_DNA"/>
</dbReference>
<proteinExistence type="predicted"/>
<name>A0A9N9RZH3_9DIPT</name>
<keyword evidence="3" id="KW-1185">Reference proteome</keyword>
<evidence type="ECO:0000313" key="2">
    <source>
        <dbReference type="EMBL" id="CAG9807927.1"/>
    </source>
</evidence>